<comment type="caution">
    <text evidence="1">The sequence shown here is derived from an EMBL/GenBank/DDBJ whole genome shotgun (WGS) entry which is preliminary data.</text>
</comment>
<dbReference type="Proteomes" id="UP000316217">
    <property type="component" value="Unassembled WGS sequence"/>
</dbReference>
<dbReference type="AlphaFoldDB" id="A0A3R9RQJ8"/>
<reference evidence="1 3" key="1">
    <citation type="submission" date="2018-10" db="EMBL/GenBank/DDBJ databases">
        <title>Co-occurring genomic capacity for anaerobic methane metabolism and dissimilatory sulfite reduction discovered in the Korarchaeota.</title>
        <authorList>
            <person name="Mckay L.J."/>
            <person name="Dlakic M."/>
            <person name="Fields M.W."/>
            <person name="Delmont T.O."/>
            <person name="Eren A.M."/>
            <person name="Jay Z.J."/>
            <person name="Klingelsmith K.B."/>
            <person name="Rusch D.B."/>
            <person name="Inskeep W.P."/>
        </authorList>
    </citation>
    <scope>NUCLEOTIDE SEQUENCE [LARGE SCALE GENOMIC DNA]</scope>
    <source>
        <strain evidence="1 3">MDKW</strain>
    </source>
</reference>
<organism evidence="1 3">
    <name type="scientific">Candidatus Methanodesulfokora washburnensis</name>
    <dbReference type="NCBI Taxonomy" id="2478471"/>
    <lineage>
        <taxon>Archaea</taxon>
        <taxon>Thermoproteota</taxon>
        <taxon>Candidatus Korarchaeia</taxon>
        <taxon>Candidatus Korarchaeia incertae sedis</taxon>
        <taxon>Candidatus Methanodesulfokora</taxon>
    </lineage>
</organism>
<reference evidence="2 4" key="2">
    <citation type="journal article" date="2019" name="Nat. Microbiol.">
        <title>Wide diversity of methane and short-chain alkane metabolisms in uncultured archaea.</title>
        <authorList>
            <person name="Borrel G."/>
            <person name="Adam P.S."/>
            <person name="McKay L.J."/>
            <person name="Chen L.X."/>
            <person name="Sierra-Garcia I.N."/>
            <person name="Sieber C.M."/>
            <person name="Letourneur Q."/>
            <person name="Ghozlane A."/>
            <person name="Andersen G.L."/>
            <person name="Li W.J."/>
            <person name="Hallam S.J."/>
            <person name="Muyzer G."/>
            <person name="de Oliveira V.M."/>
            <person name="Inskeep W.P."/>
            <person name="Banfield J.F."/>
            <person name="Gribaldo S."/>
        </authorList>
    </citation>
    <scope>NUCLEOTIDE SEQUENCE [LARGE SCALE GENOMIC DNA]</scope>
    <source>
        <strain evidence="2">NM4</strain>
    </source>
</reference>
<gene>
    <name evidence="1" type="ORF">D6D85_04190</name>
    <name evidence="2" type="ORF">EF810_02195</name>
</gene>
<dbReference type="EMBL" id="RXII01000039">
    <property type="protein sequence ID" value="RZN62686.1"/>
    <property type="molecule type" value="Genomic_DNA"/>
</dbReference>
<dbReference type="EMBL" id="RCOS01000062">
    <property type="protein sequence ID" value="RSN76160.1"/>
    <property type="molecule type" value="Genomic_DNA"/>
</dbReference>
<sequence length="276" mass="31270">MKHILLDILVIALLFSSAYYIFSLRKSYAYEGSMADGLAAAYIANYYRARGSSFLAYVHGVSNEGMPVDIVGRVVDSTRATIVIYSGNRTFSIYSDGQKVKEPFFKDINPFYIQMKSNRELRNVLVKINPINGDLHDLEKICKNINSVLDHAGLRVEIITLNFYLFNSDFMNRIKSGEVPIQLILYEINTAGMGRASLVTSVLNPYYLSIQDMPLNRIGDLDGILRPWMGERAFISEIEVRIVLSSVPTQEQISYIIKAVGAIHEVRYVKVVSEFW</sequence>
<evidence type="ECO:0000313" key="1">
    <source>
        <dbReference type="EMBL" id="RSN76160.1"/>
    </source>
</evidence>
<keyword evidence="3" id="KW-1185">Reference proteome</keyword>
<evidence type="ECO:0000313" key="3">
    <source>
        <dbReference type="Proteomes" id="UP000277582"/>
    </source>
</evidence>
<evidence type="ECO:0000313" key="4">
    <source>
        <dbReference type="Proteomes" id="UP000316217"/>
    </source>
</evidence>
<evidence type="ECO:0000313" key="2">
    <source>
        <dbReference type="EMBL" id="RZN62686.1"/>
    </source>
</evidence>
<accession>A0A3R9RQJ8</accession>
<proteinExistence type="predicted"/>
<dbReference type="RefSeq" id="WP_125670783.1">
    <property type="nucleotide sequence ID" value="NZ_RCOS01000062.1"/>
</dbReference>
<dbReference type="Proteomes" id="UP000277582">
    <property type="component" value="Unassembled WGS sequence"/>
</dbReference>
<name>A0A3R9RQJ8_9CREN</name>
<protein>
    <submittedName>
        <fullName evidence="1">Uncharacterized protein</fullName>
    </submittedName>
</protein>